<evidence type="ECO:0000259" key="3">
    <source>
        <dbReference type="PROSITE" id="PS50006"/>
    </source>
</evidence>
<feature type="compositionally biased region" description="Acidic residues" evidence="2">
    <location>
        <begin position="573"/>
        <end position="586"/>
    </location>
</feature>
<reference evidence="4 5" key="1">
    <citation type="submission" date="2019-02" db="EMBL/GenBank/DDBJ databases">
        <title>Deep-cultivation of Planctomycetes and their phenomic and genomic characterization uncovers novel biology.</title>
        <authorList>
            <person name="Wiegand S."/>
            <person name="Jogler M."/>
            <person name="Boedeker C."/>
            <person name="Pinto D."/>
            <person name="Vollmers J."/>
            <person name="Rivas-Marin E."/>
            <person name="Kohn T."/>
            <person name="Peeters S.H."/>
            <person name="Heuer A."/>
            <person name="Rast P."/>
            <person name="Oberbeckmann S."/>
            <person name="Bunk B."/>
            <person name="Jeske O."/>
            <person name="Meyerdierks A."/>
            <person name="Storesund J.E."/>
            <person name="Kallscheuer N."/>
            <person name="Luecker S."/>
            <person name="Lage O.M."/>
            <person name="Pohl T."/>
            <person name="Merkel B.J."/>
            <person name="Hornburger P."/>
            <person name="Mueller R.-W."/>
            <person name="Bruemmer F."/>
            <person name="Labrenz M."/>
            <person name="Spormann A.M."/>
            <person name="Op den Camp H."/>
            <person name="Overmann J."/>
            <person name="Amann R."/>
            <person name="Jetten M.S.M."/>
            <person name="Mascher T."/>
            <person name="Medema M.H."/>
            <person name="Devos D.P."/>
            <person name="Kaster A.-K."/>
            <person name="Ovreas L."/>
            <person name="Rohde M."/>
            <person name="Galperin M.Y."/>
            <person name="Jogler C."/>
        </authorList>
    </citation>
    <scope>NUCLEOTIDE SEQUENCE [LARGE SCALE GENOMIC DNA]</scope>
    <source>
        <strain evidence="4 5">Pla85_3_4</strain>
    </source>
</reference>
<name>A0A518DWY0_9BACT</name>
<evidence type="ECO:0000256" key="2">
    <source>
        <dbReference type="SAM" id="MobiDB-lite"/>
    </source>
</evidence>
<dbReference type="Gene3D" id="2.60.200.20">
    <property type="match status" value="1"/>
</dbReference>
<accession>A0A518DWY0</accession>
<proteinExistence type="predicted"/>
<dbReference type="Gene3D" id="3.60.40.10">
    <property type="entry name" value="PPM-type phosphatase domain"/>
    <property type="match status" value="1"/>
</dbReference>
<evidence type="ECO:0000313" key="4">
    <source>
        <dbReference type="EMBL" id="QDU96342.1"/>
    </source>
</evidence>
<keyword evidence="5" id="KW-1185">Reference proteome</keyword>
<feature type="region of interest" description="Disordered" evidence="2">
    <location>
        <begin position="565"/>
        <end position="586"/>
    </location>
</feature>
<dbReference type="PANTHER" id="PTHR43156:SF2">
    <property type="entry name" value="STAGE II SPORULATION PROTEIN E"/>
    <property type="match status" value="1"/>
</dbReference>
<dbReference type="RefSeq" id="WP_145054981.1">
    <property type="nucleotide sequence ID" value="NZ_CP036433.1"/>
</dbReference>
<dbReference type="SUPFAM" id="SSF81606">
    <property type="entry name" value="PP2C-like"/>
    <property type="match status" value="1"/>
</dbReference>
<dbReference type="OrthoDB" id="247273at2"/>
<dbReference type="InterPro" id="IPR029016">
    <property type="entry name" value="GAF-like_dom_sf"/>
</dbReference>
<dbReference type="SMART" id="SM00331">
    <property type="entry name" value="PP2C_SIG"/>
    <property type="match status" value="1"/>
</dbReference>
<keyword evidence="1 4" id="KW-0378">Hydrolase</keyword>
<dbReference type="EMBL" id="CP036433">
    <property type="protein sequence ID" value="QDU96342.1"/>
    <property type="molecule type" value="Genomic_DNA"/>
</dbReference>
<dbReference type="InterPro" id="IPR052016">
    <property type="entry name" value="Bact_Sigma-Reg"/>
</dbReference>
<dbReference type="SMART" id="SM00065">
    <property type="entry name" value="GAF"/>
    <property type="match status" value="1"/>
</dbReference>
<evidence type="ECO:0000313" key="5">
    <source>
        <dbReference type="Proteomes" id="UP000317648"/>
    </source>
</evidence>
<dbReference type="InterPro" id="IPR001932">
    <property type="entry name" value="PPM-type_phosphatase-like_dom"/>
</dbReference>
<dbReference type="InterPro" id="IPR008984">
    <property type="entry name" value="SMAD_FHA_dom_sf"/>
</dbReference>
<dbReference type="InterPro" id="IPR000253">
    <property type="entry name" value="FHA_dom"/>
</dbReference>
<dbReference type="InterPro" id="IPR036457">
    <property type="entry name" value="PPM-type-like_dom_sf"/>
</dbReference>
<dbReference type="CDD" id="cd00060">
    <property type="entry name" value="FHA"/>
    <property type="match status" value="1"/>
</dbReference>
<dbReference type="EC" id="3.1.3.3" evidence="4"/>
<sequence>MAAFIVANDGPMSGKKFPIVSPESVLGRHPECQIVVDVGAVSRKHARILTQGKRYFVEDLKSRNGTFLNDKMVQAREPLLPGDQVRVCDVTFTFHSGEPGEDLSGRQNTLAGKNLGTVVIDELPNDTSSVTQKLDVSTSRGRVMLSSSPEAKLSALIEINQNLGKALSLDEVLPTVLKSLFKIFVQADRGFIVMRRPDGAIVPMWTQVRREDSVDTIRISRTIVTQCMDSQQAILSADAATDERFEMSQSIADFRIRSMMCAPLVNSDGEAIGALQIDTLDQRKRFQLEDLEVLASVAGQAAIAIDNARMHDQALKQRDLERDLEVAHEVQRGFLPDTPPDNLSDYAFFRYYEPANKIGGDYYDYVQLPDGRVAILVADVVGHGVAAALLMAKLSAEARFSLAVEPDPARAVNRLNDALCRLPLDKFVTMIMVVLDPAKHEGVIVNAGHMAPLWLKADGSLEEPSEDFAGLPLGIVEGMTYNQASISLEPGDLLVLFTDGINECAGTNGKMYSIDRMREHLRHAEDRNPHHIGQRMIDDVRQFLGDGEQDDDMCLVCFSRLKPAPSTLAPEATDTDSEEDPPDKTR</sequence>
<dbReference type="SUPFAM" id="SSF49879">
    <property type="entry name" value="SMAD/FHA domain"/>
    <property type="match status" value="1"/>
</dbReference>
<dbReference type="Pfam" id="PF01590">
    <property type="entry name" value="GAF"/>
    <property type="match status" value="1"/>
</dbReference>
<dbReference type="SUPFAM" id="SSF55781">
    <property type="entry name" value="GAF domain-like"/>
    <property type="match status" value="1"/>
</dbReference>
<dbReference type="KEGG" id="lcre:Pla8534_41620"/>
<feature type="domain" description="FHA" evidence="3">
    <location>
        <begin position="24"/>
        <end position="73"/>
    </location>
</feature>
<dbReference type="PANTHER" id="PTHR43156">
    <property type="entry name" value="STAGE II SPORULATION PROTEIN E-RELATED"/>
    <property type="match status" value="1"/>
</dbReference>
<gene>
    <name evidence="4" type="primary">rsbU_5</name>
    <name evidence="4" type="ORF">Pla8534_41620</name>
</gene>
<organism evidence="4 5">
    <name type="scientific">Lignipirellula cremea</name>
    <dbReference type="NCBI Taxonomy" id="2528010"/>
    <lineage>
        <taxon>Bacteria</taxon>
        <taxon>Pseudomonadati</taxon>
        <taxon>Planctomycetota</taxon>
        <taxon>Planctomycetia</taxon>
        <taxon>Pirellulales</taxon>
        <taxon>Pirellulaceae</taxon>
        <taxon>Lignipirellula</taxon>
    </lineage>
</organism>
<dbReference type="GO" id="GO:0016791">
    <property type="term" value="F:phosphatase activity"/>
    <property type="evidence" value="ECO:0007669"/>
    <property type="project" value="TreeGrafter"/>
</dbReference>
<dbReference type="Proteomes" id="UP000317648">
    <property type="component" value="Chromosome"/>
</dbReference>
<protein>
    <submittedName>
        <fullName evidence="4">Phosphoserine phosphatase RsbU</fullName>
        <ecNumber evidence="4">3.1.3.3</ecNumber>
    </submittedName>
</protein>
<evidence type="ECO:0000256" key="1">
    <source>
        <dbReference type="ARBA" id="ARBA00022801"/>
    </source>
</evidence>
<dbReference type="Pfam" id="PF00498">
    <property type="entry name" value="FHA"/>
    <property type="match status" value="1"/>
</dbReference>
<dbReference type="Gene3D" id="3.30.450.40">
    <property type="match status" value="1"/>
</dbReference>
<dbReference type="SMART" id="SM00240">
    <property type="entry name" value="FHA"/>
    <property type="match status" value="1"/>
</dbReference>
<dbReference type="AlphaFoldDB" id="A0A518DWY0"/>
<dbReference type="PROSITE" id="PS50006">
    <property type="entry name" value="FHA_DOMAIN"/>
    <property type="match status" value="1"/>
</dbReference>
<dbReference type="InterPro" id="IPR003018">
    <property type="entry name" value="GAF"/>
</dbReference>
<dbReference type="Pfam" id="PF07228">
    <property type="entry name" value="SpoIIE"/>
    <property type="match status" value="1"/>
</dbReference>